<feature type="transmembrane region" description="Helical" evidence="1">
    <location>
        <begin position="38"/>
        <end position="56"/>
    </location>
</feature>
<name>A0A1M6I3S5_9BRAD</name>
<gene>
    <name evidence="2" type="ORF">SAMN05444159_0214</name>
</gene>
<evidence type="ECO:0000313" key="3">
    <source>
        <dbReference type="Proteomes" id="UP000189935"/>
    </source>
</evidence>
<keyword evidence="1" id="KW-0472">Membrane</keyword>
<dbReference type="Proteomes" id="UP000189935">
    <property type="component" value="Chromosome I"/>
</dbReference>
<protein>
    <submittedName>
        <fullName evidence="2">Uncharacterized protein</fullName>
    </submittedName>
</protein>
<proteinExistence type="predicted"/>
<evidence type="ECO:0000313" key="2">
    <source>
        <dbReference type="EMBL" id="SHJ29099.1"/>
    </source>
</evidence>
<evidence type="ECO:0000256" key="1">
    <source>
        <dbReference type="SAM" id="Phobius"/>
    </source>
</evidence>
<dbReference type="AlphaFoldDB" id="A0A1M6I3S5"/>
<feature type="transmembrane region" description="Helical" evidence="1">
    <location>
        <begin position="7"/>
        <end position="26"/>
    </location>
</feature>
<keyword evidence="1" id="KW-1133">Transmembrane helix</keyword>
<sequence length="122" mass="12650">MIGSLMMGVGSVILLLGMLAGIFMGIREDFALAPAHAHLNLVGGVLLFLFGLYYRVVPAAGTTTLAKVQGWLHILGAILFPVGVALVILRGPSFIATTIVGSLVVTAAMALFAVIVFRSAQA</sequence>
<keyword evidence="1" id="KW-0812">Transmembrane</keyword>
<reference evidence="2 3" key="1">
    <citation type="submission" date="2016-11" db="EMBL/GenBank/DDBJ databases">
        <authorList>
            <person name="Jaros S."/>
            <person name="Januszkiewicz K."/>
            <person name="Wedrychowicz H."/>
        </authorList>
    </citation>
    <scope>NUCLEOTIDE SEQUENCE [LARGE SCALE GENOMIC DNA]</scope>
    <source>
        <strain evidence="2 3">GAS499</strain>
    </source>
</reference>
<organism evidence="2 3">
    <name type="scientific">Bradyrhizobium lablabi</name>
    <dbReference type="NCBI Taxonomy" id="722472"/>
    <lineage>
        <taxon>Bacteria</taxon>
        <taxon>Pseudomonadati</taxon>
        <taxon>Pseudomonadota</taxon>
        <taxon>Alphaproteobacteria</taxon>
        <taxon>Hyphomicrobiales</taxon>
        <taxon>Nitrobacteraceae</taxon>
        <taxon>Bradyrhizobium</taxon>
    </lineage>
</organism>
<dbReference type="RefSeq" id="WP_079536193.1">
    <property type="nucleotide sequence ID" value="NZ_LT670844.1"/>
</dbReference>
<feature type="transmembrane region" description="Helical" evidence="1">
    <location>
        <begin position="94"/>
        <end position="117"/>
    </location>
</feature>
<dbReference type="OrthoDB" id="9808748at2"/>
<feature type="transmembrane region" description="Helical" evidence="1">
    <location>
        <begin position="68"/>
        <end position="88"/>
    </location>
</feature>
<accession>A0A1M6I3S5</accession>
<dbReference type="Gene3D" id="1.20.210.10">
    <property type="entry name" value="Cytochrome c oxidase-like, subunit I domain"/>
    <property type="match status" value="1"/>
</dbReference>
<dbReference type="InterPro" id="IPR036927">
    <property type="entry name" value="Cyt_c_oxase-like_su1_sf"/>
</dbReference>
<dbReference type="EMBL" id="LT670844">
    <property type="protein sequence ID" value="SHJ29099.1"/>
    <property type="molecule type" value="Genomic_DNA"/>
</dbReference>